<gene>
    <name evidence="2" type="ORF">JTE90_015229</name>
</gene>
<evidence type="ECO:0000313" key="2">
    <source>
        <dbReference type="EMBL" id="KAG8192596.1"/>
    </source>
</evidence>
<feature type="region of interest" description="Disordered" evidence="1">
    <location>
        <begin position="706"/>
        <end position="733"/>
    </location>
</feature>
<accession>A0AAV6VAC9</accession>
<name>A0AAV6VAC9_9ARAC</name>
<sequence>MNSHYPWPEYTAYSLANVGRYPEQTFYHATPHYANEQLNAYTSKPMTTAVGCNNSRYVVGSNYPRFAIDFNNPRSGTDSINHRTANSFNNPRAAVSSDNPRTAVNSDNPRPRKTRGMRSKYHKNNFDARMGQRYHSYSHQGFNQSYSGQATFAQVVPDFCSPYSGIYRRGVGESSSVKNPPLQNIEQIYTSTSYNRRQDPVNLVKCENFVETEAENSSLPNNCKKENFLGGISSAPILNGTIRNLPNEKFGPTDGKNTITNTKYSENMEIQLTQPVKNAGLDLVVDPNLNFSPVFTHMENKTDQISDVINANESLLNGDDMIDFKSLIDNSDNIAFENNDFLFANSEANEQLIEDPNTDQLVDELIRIAFEFEQSSKSGEFEKLLTTSKQQDINQPENKIAGLEDLDILEDPFLSILDSEKLDALLATCVEPISVLKGEAICEDFSSEDKNVQINMHDTNAISISTNDSLTHDLNGKSISILNSKAQQTDFPVYVDAQTQVTEKDFGKECEQVATRYDKSPQREISNLEDLQCKNADEMPKSGPLSALGFKQSKDHIQTTSSSSIESECKDLQSKNDYRMKRNPKRGRHSALEFIQFKDHIANTSSSSIESVCEDLRSKNDDGVQRMSKRVRHSTLGFKQSKHHITNTSSSSIESVCKDLQSKNDVGRKRKPKISRHSALELIQFKDPIQTTSSSSIDSVCEDLQSKNDDGLKERPKRGSHSTFECKQSRDNIQITPPSSIEYKFGQINASKNNLQLTTEKDLEETPRALRKSKRLNKN</sequence>
<dbReference type="EMBL" id="JAFNEN010000138">
    <property type="protein sequence ID" value="KAG8192596.1"/>
    <property type="molecule type" value="Genomic_DNA"/>
</dbReference>
<feature type="compositionally biased region" description="Basic residues" evidence="1">
    <location>
        <begin position="769"/>
        <end position="779"/>
    </location>
</feature>
<keyword evidence="3" id="KW-1185">Reference proteome</keyword>
<dbReference type="Proteomes" id="UP000827092">
    <property type="component" value="Unassembled WGS sequence"/>
</dbReference>
<proteinExistence type="predicted"/>
<feature type="compositionally biased region" description="Basic and acidic residues" evidence="1">
    <location>
        <begin position="567"/>
        <end position="580"/>
    </location>
</feature>
<evidence type="ECO:0000313" key="3">
    <source>
        <dbReference type="Proteomes" id="UP000827092"/>
    </source>
</evidence>
<protein>
    <recommendedName>
        <fullName evidence="4">Exophilin 5</fullName>
    </recommendedName>
</protein>
<feature type="region of interest" description="Disordered" evidence="1">
    <location>
        <begin position="74"/>
        <end position="118"/>
    </location>
</feature>
<feature type="region of interest" description="Disordered" evidence="1">
    <location>
        <begin position="553"/>
        <end position="585"/>
    </location>
</feature>
<reference evidence="2 3" key="1">
    <citation type="journal article" date="2022" name="Nat. Ecol. Evol.">
        <title>A masculinizing supergene underlies an exaggerated male reproductive morph in a spider.</title>
        <authorList>
            <person name="Hendrickx F."/>
            <person name="De Corte Z."/>
            <person name="Sonet G."/>
            <person name="Van Belleghem S.M."/>
            <person name="Kostlbacher S."/>
            <person name="Vangestel C."/>
        </authorList>
    </citation>
    <scope>NUCLEOTIDE SEQUENCE [LARGE SCALE GENOMIC DNA]</scope>
    <source>
        <strain evidence="2">W744_W776</strain>
    </source>
</reference>
<feature type="compositionally biased region" description="Polar residues" evidence="1">
    <location>
        <begin position="74"/>
        <end position="108"/>
    </location>
</feature>
<comment type="caution">
    <text evidence="2">The sequence shown here is derived from an EMBL/GenBank/DDBJ whole genome shotgun (WGS) entry which is preliminary data.</text>
</comment>
<feature type="compositionally biased region" description="Polar residues" evidence="1">
    <location>
        <begin position="721"/>
        <end position="733"/>
    </location>
</feature>
<organism evidence="2 3">
    <name type="scientific">Oedothorax gibbosus</name>
    <dbReference type="NCBI Taxonomy" id="931172"/>
    <lineage>
        <taxon>Eukaryota</taxon>
        <taxon>Metazoa</taxon>
        <taxon>Ecdysozoa</taxon>
        <taxon>Arthropoda</taxon>
        <taxon>Chelicerata</taxon>
        <taxon>Arachnida</taxon>
        <taxon>Araneae</taxon>
        <taxon>Araneomorphae</taxon>
        <taxon>Entelegynae</taxon>
        <taxon>Araneoidea</taxon>
        <taxon>Linyphiidae</taxon>
        <taxon>Erigoninae</taxon>
        <taxon>Oedothorax</taxon>
    </lineage>
</organism>
<evidence type="ECO:0008006" key="4">
    <source>
        <dbReference type="Google" id="ProtNLM"/>
    </source>
</evidence>
<evidence type="ECO:0000256" key="1">
    <source>
        <dbReference type="SAM" id="MobiDB-lite"/>
    </source>
</evidence>
<dbReference type="AlphaFoldDB" id="A0AAV6VAC9"/>
<feature type="compositionally biased region" description="Basic and acidic residues" evidence="1">
    <location>
        <begin position="759"/>
        <end position="768"/>
    </location>
</feature>
<feature type="region of interest" description="Disordered" evidence="1">
    <location>
        <begin position="754"/>
        <end position="779"/>
    </location>
</feature>